<dbReference type="InterPro" id="IPR029058">
    <property type="entry name" value="AB_hydrolase_fold"/>
</dbReference>
<reference evidence="1 2" key="1">
    <citation type="journal article" date="2012" name="Int. J. Syst. Evol. Microbiol.">
        <title>Flammeovirga pacifica sp. nov., isolated from deep-sea sediment.</title>
        <authorList>
            <person name="Xu H."/>
            <person name="Fu Y."/>
            <person name="Yang N."/>
            <person name="Ding Z."/>
            <person name="Lai Q."/>
            <person name="Zeng R."/>
        </authorList>
    </citation>
    <scope>NUCLEOTIDE SEQUENCE [LARGE SCALE GENOMIC DNA]</scope>
    <source>
        <strain evidence="2">DSM 24597 / LMG 26175 / WPAGA1</strain>
    </source>
</reference>
<dbReference type="OrthoDB" id="1095982at2"/>
<sequence>MKSINKIKLLIFIILVTTISCSISDQKNKKDLSTNEYQEIIKNDYEISKPTKGGNTTLILFGGFPENASDIKRKFHFLEKAKQHQMTILYMNYNRKLWMTKEEKNEMTKRLNSIFSSNNLPTENIHIGGFSSGGNITLLLSNHLISAKSEVQPKGIFIVDSPVDLLELYKVADRNLERNFSETSVQEAKWLKNLFNNELGLPENGIAKYKEYSPFTSETNHMSNLTYLDGLKIRFYSEPDTLWWKENRNYDPIDLNAHWIEKLVNELKINLPNSQVEYITTSNKGYRENGERHPHSWSIIDKDDLLNWMLKNANDVQ</sequence>
<evidence type="ECO:0008006" key="3">
    <source>
        <dbReference type="Google" id="ProtNLM"/>
    </source>
</evidence>
<dbReference type="PROSITE" id="PS51257">
    <property type="entry name" value="PROKAR_LIPOPROTEIN"/>
    <property type="match status" value="1"/>
</dbReference>
<accession>A0A1S1YU44</accession>
<name>A0A1S1YU44_FLAPC</name>
<dbReference type="EMBL" id="JRYR02000002">
    <property type="protein sequence ID" value="OHX64552.1"/>
    <property type="molecule type" value="Genomic_DNA"/>
</dbReference>
<dbReference type="STRING" id="915059.NH26_23555"/>
<proteinExistence type="predicted"/>
<protein>
    <recommendedName>
        <fullName evidence="3">Alpha/beta hydrolase fold-3 domain-containing protein</fullName>
    </recommendedName>
</protein>
<keyword evidence="2" id="KW-1185">Reference proteome</keyword>
<gene>
    <name evidence="1" type="ORF">NH26_23555</name>
</gene>
<organism evidence="1 2">
    <name type="scientific">Flammeovirga pacifica</name>
    <dbReference type="NCBI Taxonomy" id="915059"/>
    <lineage>
        <taxon>Bacteria</taxon>
        <taxon>Pseudomonadati</taxon>
        <taxon>Bacteroidota</taxon>
        <taxon>Cytophagia</taxon>
        <taxon>Cytophagales</taxon>
        <taxon>Flammeovirgaceae</taxon>
        <taxon>Flammeovirga</taxon>
    </lineage>
</organism>
<dbReference type="Gene3D" id="3.40.50.1820">
    <property type="entry name" value="alpha/beta hydrolase"/>
    <property type="match status" value="1"/>
</dbReference>
<evidence type="ECO:0000313" key="2">
    <source>
        <dbReference type="Proteomes" id="UP000179797"/>
    </source>
</evidence>
<dbReference type="SUPFAM" id="SSF53474">
    <property type="entry name" value="alpha/beta-Hydrolases"/>
    <property type="match status" value="1"/>
</dbReference>
<comment type="caution">
    <text evidence="1">The sequence shown here is derived from an EMBL/GenBank/DDBJ whole genome shotgun (WGS) entry which is preliminary data.</text>
</comment>
<dbReference type="RefSeq" id="WP_044217073.1">
    <property type="nucleotide sequence ID" value="NZ_JRYR02000002.1"/>
</dbReference>
<dbReference type="Proteomes" id="UP000179797">
    <property type="component" value="Unassembled WGS sequence"/>
</dbReference>
<evidence type="ECO:0000313" key="1">
    <source>
        <dbReference type="EMBL" id="OHX64552.1"/>
    </source>
</evidence>
<dbReference type="AlphaFoldDB" id="A0A1S1YU44"/>